<proteinExistence type="inferred from homology"/>
<evidence type="ECO:0000256" key="8">
    <source>
        <dbReference type="ARBA" id="ARBA00022989"/>
    </source>
</evidence>
<organism evidence="14">
    <name type="scientific">Polyphaga plancyi</name>
    <dbReference type="NCBI Taxonomy" id="1804147"/>
    <lineage>
        <taxon>Eukaryota</taxon>
        <taxon>Metazoa</taxon>
        <taxon>Ecdysozoa</taxon>
        <taxon>Arthropoda</taxon>
        <taxon>Hexapoda</taxon>
        <taxon>Insecta</taxon>
        <taxon>Pterygota</taxon>
        <taxon>Neoptera</taxon>
        <taxon>Polyneoptera</taxon>
        <taxon>Dictyoptera</taxon>
        <taxon>Blattodea</taxon>
        <taxon>Corydioidea</taxon>
        <taxon>Corydiidae</taxon>
        <taxon>Polyphaga</taxon>
    </lineage>
</organism>
<keyword evidence="7 12" id="KW-0375">Hydrogen ion transport</keyword>
<dbReference type="GO" id="GO:0015986">
    <property type="term" value="P:proton motive force-driven ATP synthesis"/>
    <property type="evidence" value="ECO:0007669"/>
    <property type="project" value="InterPro"/>
</dbReference>
<evidence type="ECO:0000256" key="3">
    <source>
        <dbReference type="ARBA" id="ARBA00011291"/>
    </source>
</evidence>
<name>A0A6M9ATE0_9NEOP</name>
<keyword evidence="6 12" id="KW-0812">Transmembrane</keyword>
<dbReference type="Pfam" id="PF00895">
    <property type="entry name" value="ATP-synt_8"/>
    <property type="match status" value="1"/>
</dbReference>
<dbReference type="GeneID" id="56040095"/>
<gene>
    <name evidence="14" type="primary">ATP8</name>
</gene>
<protein>
    <recommendedName>
        <fullName evidence="12">ATP synthase complex subunit 8</fullName>
    </recommendedName>
</protein>
<evidence type="ECO:0000256" key="5">
    <source>
        <dbReference type="ARBA" id="ARBA00022547"/>
    </source>
</evidence>
<dbReference type="InterPro" id="IPR001421">
    <property type="entry name" value="ATP8_metazoa"/>
</dbReference>
<geneLocation type="mitochondrion" evidence="14"/>
<comment type="subcellular location">
    <subcellularLocation>
        <location evidence="1 12">Mitochondrion membrane</location>
        <topology evidence="1 12">Single-pass membrane protein</topology>
    </subcellularLocation>
</comment>
<sequence>MPQMMPLNWIIMYTMFIMSLMMFNFMNYYSFNPLSSKKNNNYTMIKQKDWKW</sequence>
<evidence type="ECO:0000256" key="2">
    <source>
        <dbReference type="ARBA" id="ARBA00008892"/>
    </source>
</evidence>
<keyword evidence="5 12" id="KW-0138">CF(0)</keyword>
<dbReference type="CTD" id="4509"/>
<dbReference type="GO" id="GO:0031966">
    <property type="term" value="C:mitochondrial membrane"/>
    <property type="evidence" value="ECO:0007669"/>
    <property type="project" value="UniProtKB-SubCell"/>
</dbReference>
<evidence type="ECO:0000256" key="1">
    <source>
        <dbReference type="ARBA" id="ARBA00004304"/>
    </source>
</evidence>
<accession>A0A6M9ATE0</accession>
<evidence type="ECO:0000313" key="14">
    <source>
        <dbReference type="EMBL" id="QKK69167.1"/>
    </source>
</evidence>
<keyword evidence="11 13" id="KW-0472">Membrane</keyword>
<evidence type="ECO:0000256" key="9">
    <source>
        <dbReference type="ARBA" id="ARBA00023065"/>
    </source>
</evidence>
<keyword evidence="4 12" id="KW-0813">Transport</keyword>
<evidence type="ECO:0000256" key="11">
    <source>
        <dbReference type="ARBA" id="ARBA00023136"/>
    </source>
</evidence>
<keyword evidence="8 13" id="KW-1133">Transmembrane helix</keyword>
<evidence type="ECO:0000256" key="12">
    <source>
        <dbReference type="RuleBase" id="RU003661"/>
    </source>
</evidence>
<comment type="similarity">
    <text evidence="2 12">Belongs to the ATPase protein 8 family.</text>
</comment>
<evidence type="ECO:0000256" key="13">
    <source>
        <dbReference type="SAM" id="Phobius"/>
    </source>
</evidence>
<reference evidence="14" key="1">
    <citation type="submission" date="2017-03" db="EMBL/GenBank/DDBJ databases">
        <title>The complete genome mitochondrion of Steleophaga Plancyi(Blattaria:Corydidae).</title>
        <authorList>
            <person name="Zhang C."/>
            <person name="Dai R.H."/>
            <person name="Yang H."/>
        </authorList>
    </citation>
    <scope>NUCLEOTIDE SEQUENCE</scope>
</reference>
<dbReference type="RefSeq" id="YP_009890094.1">
    <property type="nucleotide sequence ID" value="NC_049567.1"/>
</dbReference>
<evidence type="ECO:0000256" key="4">
    <source>
        <dbReference type="ARBA" id="ARBA00022448"/>
    </source>
</evidence>
<dbReference type="AlphaFoldDB" id="A0A6M9ATE0"/>
<keyword evidence="9 12" id="KW-0406">Ion transport</keyword>
<dbReference type="GO" id="GO:0045259">
    <property type="term" value="C:proton-transporting ATP synthase complex"/>
    <property type="evidence" value="ECO:0007669"/>
    <property type="project" value="UniProtKB-KW"/>
</dbReference>
<evidence type="ECO:0000256" key="7">
    <source>
        <dbReference type="ARBA" id="ARBA00022781"/>
    </source>
</evidence>
<dbReference type="GO" id="GO:0015078">
    <property type="term" value="F:proton transmembrane transporter activity"/>
    <property type="evidence" value="ECO:0007669"/>
    <property type="project" value="InterPro"/>
</dbReference>
<evidence type="ECO:0000256" key="6">
    <source>
        <dbReference type="ARBA" id="ARBA00022692"/>
    </source>
</evidence>
<feature type="transmembrane region" description="Helical" evidence="13">
    <location>
        <begin position="6"/>
        <end position="29"/>
    </location>
</feature>
<comment type="subunit">
    <text evidence="3">F-type ATPases have 2 components, CF(1) - the catalytic core - and CF(0) - the membrane proton channel.</text>
</comment>
<dbReference type="EMBL" id="KY748279">
    <property type="protein sequence ID" value="QKK69167.1"/>
    <property type="molecule type" value="Genomic_DNA"/>
</dbReference>
<evidence type="ECO:0000256" key="10">
    <source>
        <dbReference type="ARBA" id="ARBA00023128"/>
    </source>
</evidence>
<keyword evidence="10 12" id="KW-0496">Mitochondrion</keyword>